<sequence length="142" mass="14424">MSGRRRDPSPVQDPPEPFTADSDGADPTITDADRRLLAWIMMSAVGAALVVLLVVVVYGVERPDPSARPGPVATLPAAGGIRAVDFSPDGRLLAVGGDDGPVPDRKVALPGGPPATFGGGELGVVCIGGLTCTIKSRSPQSD</sequence>
<comment type="caution">
    <text evidence="3">The sequence shown here is derived from an EMBL/GenBank/DDBJ whole genome shotgun (WGS) entry which is preliminary data.</text>
</comment>
<protein>
    <submittedName>
        <fullName evidence="3">Uncharacterized protein</fullName>
    </submittedName>
</protein>
<feature type="region of interest" description="Disordered" evidence="1">
    <location>
        <begin position="1"/>
        <end position="27"/>
    </location>
</feature>
<dbReference type="SUPFAM" id="SSF50952">
    <property type="entry name" value="Soluble quinoprotein glucose dehydrogenase"/>
    <property type="match status" value="1"/>
</dbReference>
<organism evidence="3 4">
    <name type="scientific">Actinoallomurus iriomotensis</name>
    <dbReference type="NCBI Taxonomy" id="478107"/>
    <lineage>
        <taxon>Bacteria</taxon>
        <taxon>Bacillati</taxon>
        <taxon>Actinomycetota</taxon>
        <taxon>Actinomycetes</taxon>
        <taxon>Streptosporangiales</taxon>
        <taxon>Thermomonosporaceae</taxon>
        <taxon>Actinoallomurus</taxon>
    </lineage>
</organism>
<evidence type="ECO:0000313" key="4">
    <source>
        <dbReference type="Proteomes" id="UP001165074"/>
    </source>
</evidence>
<proteinExistence type="predicted"/>
<evidence type="ECO:0000256" key="2">
    <source>
        <dbReference type="SAM" id="Phobius"/>
    </source>
</evidence>
<evidence type="ECO:0000313" key="3">
    <source>
        <dbReference type="EMBL" id="GLY90315.1"/>
    </source>
</evidence>
<accession>A0A9W6S8I9</accession>
<feature type="transmembrane region" description="Helical" evidence="2">
    <location>
        <begin position="36"/>
        <end position="60"/>
    </location>
</feature>
<keyword evidence="2" id="KW-1133">Transmembrane helix</keyword>
<dbReference type="Gene3D" id="2.130.10.10">
    <property type="entry name" value="YVTN repeat-like/Quinoprotein amine dehydrogenase"/>
    <property type="match status" value="1"/>
</dbReference>
<dbReference type="AlphaFoldDB" id="A0A9W6S8I9"/>
<dbReference type="InterPro" id="IPR015943">
    <property type="entry name" value="WD40/YVTN_repeat-like_dom_sf"/>
</dbReference>
<gene>
    <name evidence="3" type="ORF">Airi02_082440</name>
</gene>
<dbReference type="RefSeq" id="WP_285581139.1">
    <property type="nucleotide sequence ID" value="NZ_BSTK01000016.1"/>
</dbReference>
<keyword evidence="2" id="KW-0472">Membrane</keyword>
<dbReference type="InterPro" id="IPR011041">
    <property type="entry name" value="Quinoprot_gluc/sorb_DH_b-prop"/>
</dbReference>
<evidence type="ECO:0000256" key="1">
    <source>
        <dbReference type="SAM" id="MobiDB-lite"/>
    </source>
</evidence>
<dbReference type="Proteomes" id="UP001165074">
    <property type="component" value="Unassembled WGS sequence"/>
</dbReference>
<name>A0A9W6S8I9_9ACTN</name>
<keyword evidence="4" id="KW-1185">Reference proteome</keyword>
<dbReference type="EMBL" id="BSTK01000016">
    <property type="protein sequence ID" value="GLY90315.1"/>
    <property type="molecule type" value="Genomic_DNA"/>
</dbReference>
<reference evidence="3" key="1">
    <citation type="submission" date="2023-03" db="EMBL/GenBank/DDBJ databases">
        <title>Actinoallomurus iriomotensis NBRC 103684.</title>
        <authorList>
            <person name="Ichikawa N."/>
            <person name="Sato H."/>
            <person name="Tonouchi N."/>
        </authorList>
    </citation>
    <scope>NUCLEOTIDE SEQUENCE</scope>
    <source>
        <strain evidence="3">NBRC 103684</strain>
    </source>
</reference>
<keyword evidence="2" id="KW-0812">Transmembrane</keyword>